<dbReference type="InterPro" id="IPR025453">
    <property type="entry name" value="DUF4309"/>
</dbReference>
<feature type="chain" id="PRO_5039694959" evidence="2">
    <location>
        <begin position="25"/>
        <end position="247"/>
    </location>
</feature>
<evidence type="ECO:0000313" key="4">
    <source>
        <dbReference type="Proteomes" id="UP000256304"/>
    </source>
</evidence>
<dbReference type="Pfam" id="PF14172">
    <property type="entry name" value="DUF4309"/>
    <property type="match status" value="1"/>
</dbReference>
<comment type="caution">
    <text evidence="3">The sequence shown here is derived from an EMBL/GenBank/DDBJ whole genome shotgun (WGS) entry which is preliminary data.</text>
</comment>
<dbReference type="AlphaFoldDB" id="A0A3D9SFN7"/>
<reference evidence="3 4" key="1">
    <citation type="submission" date="2018-08" db="EMBL/GenBank/DDBJ databases">
        <title>Genomic Encyclopedia of Type Strains, Phase III (KMG-III): the genomes of soil and plant-associated and newly described type strains.</title>
        <authorList>
            <person name="Whitman W."/>
        </authorList>
    </citation>
    <scope>NUCLEOTIDE SEQUENCE [LARGE SCALE GENOMIC DNA]</scope>
    <source>
        <strain evidence="3 4">CGMCC 1.10966</strain>
    </source>
</reference>
<proteinExistence type="predicted"/>
<dbReference type="EMBL" id="QTTN01000007">
    <property type="protein sequence ID" value="REE88973.1"/>
    <property type="molecule type" value="Genomic_DNA"/>
</dbReference>
<gene>
    <name evidence="3" type="ORF">A8990_10769</name>
</gene>
<evidence type="ECO:0000256" key="1">
    <source>
        <dbReference type="SAM" id="MobiDB-lite"/>
    </source>
</evidence>
<feature type="region of interest" description="Disordered" evidence="1">
    <location>
        <begin position="28"/>
        <end position="104"/>
    </location>
</feature>
<name>A0A3D9SFN7_9BACL</name>
<feature type="compositionally biased region" description="Polar residues" evidence="1">
    <location>
        <begin position="28"/>
        <end position="60"/>
    </location>
</feature>
<dbReference type="RefSeq" id="WP_245995893.1">
    <property type="nucleotide sequence ID" value="NZ_QTTN01000007.1"/>
</dbReference>
<protein>
    <submittedName>
        <fullName evidence="3">Uncharacterized protein DUF4309</fullName>
    </submittedName>
</protein>
<dbReference type="Proteomes" id="UP000256304">
    <property type="component" value="Unassembled WGS sequence"/>
</dbReference>
<organism evidence="3 4">
    <name type="scientific">Paenibacillus taihuensis</name>
    <dbReference type="NCBI Taxonomy" id="1156355"/>
    <lineage>
        <taxon>Bacteria</taxon>
        <taxon>Bacillati</taxon>
        <taxon>Bacillota</taxon>
        <taxon>Bacilli</taxon>
        <taxon>Bacillales</taxon>
        <taxon>Paenibacillaceae</taxon>
        <taxon>Paenibacillus</taxon>
    </lineage>
</organism>
<dbReference type="PROSITE" id="PS51257">
    <property type="entry name" value="PROKAR_LIPOPROTEIN"/>
    <property type="match status" value="1"/>
</dbReference>
<evidence type="ECO:0000313" key="3">
    <source>
        <dbReference type="EMBL" id="REE88973.1"/>
    </source>
</evidence>
<evidence type="ECO:0000256" key="2">
    <source>
        <dbReference type="SAM" id="SignalP"/>
    </source>
</evidence>
<feature type="signal peptide" evidence="2">
    <location>
        <begin position="1"/>
        <end position="24"/>
    </location>
</feature>
<sequence>MKKKHTIKLLVLATLLTSSLMLTACSGNDAANNTNKPDTSTNTGNEQSNTGDTSNAPTNDSGNTSNEPTNNTGNTGNADNAGNTGNTGNSSSGNTTSPSNSDNQTTVDIKAMLTLAKKGQVKGIPFKADTGLIDEVEKDWGKSDKTDSAGKGLYATYAKKHAVIGFNKGSVIFDVRSDAPELQKLTLKQIEAALGKADKVTKNGSDTIYTYEASDTFELRFIISKDTGKVDHVSVYSPKDTINNMAG</sequence>
<feature type="compositionally biased region" description="Low complexity" evidence="1">
    <location>
        <begin position="61"/>
        <end position="103"/>
    </location>
</feature>
<accession>A0A3D9SFN7</accession>
<keyword evidence="2" id="KW-0732">Signal</keyword>
<keyword evidence="4" id="KW-1185">Reference proteome</keyword>